<dbReference type="InterPro" id="IPR025055">
    <property type="entry name" value="Ena_core"/>
</dbReference>
<name>A0ABS3DSB8_9BACI</name>
<comment type="caution">
    <text evidence="2">The sequence shown here is derived from an EMBL/GenBank/DDBJ whole genome shotgun (WGS) entry which is preliminary data.</text>
</comment>
<reference evidence="2 3" key="1">
    <citation type="submission" date="2020-12" db="EMBL/GenBank/DDBJ databases">
        <title>Oil enriched cultivation method for isolating marine PHA-producing bacteria.</title>
        <authorList>
            <person name="Zheng W."/>
            <person name="Yu S."/>
            <person name="Huang Y."/>
        </authorList>
    </citation>
    <scope>NUCLEOTIDE SEQUENCE [LARGE SCALE GENOMIC DNA]</scope>
    <source>
        <strain evidence="2 3">SY-2-6</strain>
    </source>
</reference>
<dbReference type="EMBL" id="JAEKJY010000001">
    <property type="protein sequence ID" value="MBN8234243.1"/>
    <property type="molecule type" value="Genomic_DNA"/>
</dbReference>
<accession>A0ABS3DSB8</accession>
<proteinExistence type="predicted"/>
<feature type="domain" description="Endospore appendages core" evidence="1">
    <location>
        <begin position="33"/>
        <end position="124"/>
    </location>
</feature>
<gene>
    <name evidence="2" type="ORF">JF544_03245</name>
</gene>
<evidence type="ECO:0000313" key="3">
    <source>
        <dbReference type="Proteomes" id="UP000663970"/>
    </source>
</evidence>
<dbReference type="Proteomes" id="UP000663970">
    <property type="component" value="Unassembled WGS sequence"/>
</dbReference>
<dbReference type="RefSeq" id="WP_206932415.1">
    <property type="nucleotide sequence ID" value="NZ_JAEKJY010000001.1"/>
</dbReference>
<organism evidence="2 3">
    <name type="scientific">Halobacillus kuroshimensis</name>
    <dbReference type="NCBI Taxonomy" id="302481"/>
    <lineage>
        <taxon>Bacteria</taxon>
        <taxon>Bacillati</taxon>
        <taxon>Bacillota</taxon>
        <taxon>Bacilli</taxon>
        <taxon>Bacillales</taxon>
        <taxon>Bacillaceae</taxon>
        <taxon>Halobacillus</taxon>
    </lineage>
</organism>
<evidence type="ECO:0000313" key="2">
    <source>
        <dbReference type="EMBL" id="MBN8234243.1"/>
    </source>
</evidence>
<dbReference type="Pfam" id="PF13157">
    <property type="entry name" value="Enas"/>
    <property type="match status" value="1"/>
</dbReference>
<keyword evidence="3" id="KW-1185">Reference proteome</keyword>
<sequence length="287" mass="31700">MDKHCIQTEKVYDWVTAPLQFTKCLTISFVDDVLMDEVCGNFTLTNDSRELLWQSLLAEPVTGTIVLTLQQGDLSDLSIFINGEKINSGTGKTFSRTVRGFQSIEVVRTGDGILKGKYCLDLNYILPQGQEELPLDCECYTCFLTDGCCRKSDLTSIVCREIGQRKEVPVLLPSGETFILHEVTLCKEGCLGVKLPNGCVCVCAFSQIEKLLLCAPPGTSIQCEVTRFTCSVQMITKIKHCLCLEMLIDICQSVKVIYPATIAVTAQECEPRPPSDSISCPNQAENN</sequence>
<protein>
    <recommendedName>
        <fullName evidence="1">Endospore appendages core domain-containing protein</fullName>
    </recommendedName>
</protein>
<evidence type="ECO:0000259" key="1">
    <source>
        <dbReference type="Pfam" id="PF13157"/>
    </source>
</evidence>